<dbReference type="EMBL" id="CP002896">
    <property type="protein sequence ID" value="AEK47537.1"/>
    <property type="molecule type" value="Genomic_DNA"/>
</dbReference>
<dbReference type="AlphaFoldDB" id="A0A9R0P798"/>
<gene>
    <name evidence="1" type="ordered locus">RAM_45360</name>
</gene>
<name>A0A9R0P798_AMYMS</name>
<accession>A0A9R0P798</accession>
<protein>
    <submittedName>
        <fullName evidence="1">Uncharacterized protein</fullName>
    </submittedName>
</protein>
<reference evidence="1 2" key="1">
    <citation type="journal article" date="2011" name="J. Bacteriol.">
        <title>Whole genome sequence of the rifamycin B-producing strain Amycolatopsis mediterranei S699.</title>
        <authorList>
            <person name="Verma M."/>
            <person name="Kaur J."/>
            <person name="Kumar M."/>
            <person name="Kumari K."/>
            <person name="Saxena A."/>
            <person name="Anand S."/>
            <person name="Nigam A."/>
            <person name="Ravi V."/>
            <person name="Raghuvanshi S."/>
            <person name="Khurana P."/>
            <person name="Tyagi A.K."/>
            <person name="Khurana J.P."/>
            <person name="Lal R."/>
        </authorList>
    </citation>
    <scope>NUCLEOTIDE SEQUENCE [LARGE SCALE GENOMIC DNA]</scope>
    <source>
        <strain evidence="1 2">S699</strain>
    </source>
</reference>
<dbReference type="RefSeq" id="WP_014467830.1">
    <property type="nucleotide sequence ID" value="NC_017186.1"/>
</dbReference>
<evidence type="ECO:0000313" key="1">
    <source>
        <dbReference type="EMBL" id="AEK47537.1"/>
    </source>
</evidence>
<sequence>MADLAKARKLIEEHVPTTTHDRGFFVHAEDAFGAAVFFEEAR</sequence>
<proteinExistence type="predicted"/>
<dbReference type="KEGG" id="amn:RAM_45360"/>
<dbReference type="Proteomes" id="UP000006138">
    <property type="component" value="Chromosome"/>
</dbReference>
<dbReference type="GeneID" id="92877422"/>
<keyword evidence="2" id="KW-1185">Reference proteome</keyword>
<organism evidence="1 2">
    <name type="scientific">Amycolatopsis mediterranei (strain S699)</name>
    <name type="common">Nocardia mediterranei</name>
    <dbReference type="NCBI Taxonomy" id="713604"/>
    <lineage>
        <taxon>Bacteria</taxon>
        <taxon>Bacillati</taxon>
        <taxon>Actinomycetota</taxon>
        <taxon>Actinomycetes</taxon>
        <taxon>Pseudonocardiales</taxon>
        <taxon>Pseudonocardiaceae</taxon>
        <taxon>Amycolatopsis</taxon>
    </lineage>
</organism>
<evidence type="ECO:0000313" key="2">
    <source>
        <dbReference type="Proteomes" id="UP000006138"/>
    </source>
</evidence>